<feature type="transmembrane region" description="Helical" evidence="1">
    <location>
        <begin position="306"/>
        <end position="325"/>
    </location>
</feature>
<feature type="transmembrane region" description="Helical" evidence="1">
    <location>
        <begin position="230"/>
        <end position="251"/>
    </location>
</feature>
<evidence type="ECO:0000259" key="2">
    <source>
        <dbReference type="Pfam" id="PF01757"/>
    </source>
</evidence>
<feature type="domain" description="Acyltransferase 3" evidence="2">
    <location>
        <begin position="12"/>
        <end position="353"/>
    </location>
</feature>
<dbReference type="Proteomes" id="UP001606210">
    <property type="component" value="Unassembled WGS sequence"/>
</dbReference>
<organism evidence="3 4">
    <name type="scientific">Pelomonas parva</name>
    <dbReference type="NCBI Taxonomy" id="3299032"/>
    <lineage>
        <taxon>Bacteria</taxon>
        <taxon>Pseudomonadati</taxon>
        <taxon>Pseudomonadota</taxon>
        <taxon>Betaproteobacteria</taxon>
        <taxon>Burkholderiales</taxon>
        <taxon>Sphaerotilaceae</taxon>
        <taxon>Roseateles</taxon>
    </lineage>
</organism>
<dbReference type="PANTHER" id="PTHR23028">
    <property type="entry name" value="ACETYLTRANSFERASE"/>
    <property type="match status" value="1"/>
</dbReference>
<feature type="transmembrane region" description="Helical" evidence="1">
    <location>
        <begin position="51"/>
        <end position="68"/>
    </location>
</feature>
<accession>A0ABW7F667</accession>
<dbReference type="InterPro" id="IPR002656">
    <property type="entry name" value="Acyl_transf_3_dom"/>
</dbReference>
<keyword evidence="1" id="KW-0812">Transmembrane</keyword>
<feature type="transmembrane region" description="Helical" evidence="1">
    <location>
        <begin position="331"/>
        <end position="355"/>
    </location>
</feature>
<keyword evidence="1" id="KW-0472">Membrane</keyword>
<keyword evidence="4" id="KW-1185">Reference proteome</keyword>
<feature type="transmembrane region" description="Helical" evidence="1">
    <location>
        <begin position="263"/>
        <end position="285"/>
    </location>
</feature>
<name>A0ABW7F667_9BURK</name>
<dbReference type="PANTHER" id="PTHR23028:SF131">
    <property type="entry name" value="BLR2367 PROTEIN"/>
    <property type="match status" value="1"/>
</dbReference>
<dbReference type="RefSeq" id="WP_394481741.1">
    <property type="nucleotide sequence ID" value="NZ_JBIGHV010000007.1"/>
</dbReference>
<dbReference type="Pfam" id="PF01757">
    <property type="entry name" value="Acyl_transf_3"/>
    <property type="match status" value="1"/>
</dbReference>
<keyword evidence="1" id="KW-1133">Transmembrane helix</keyword>
<feature type="transmembrane region" description="Helical" evidence="1">
    <location>
        <begin position="195"/>
        <end position="218"/>
    </location>
</feature>
<reference evidence="3 4" key="1">
    <citation type="submission" date="2024-08" db="EMBL/GenBank/DDBJ databases">
        <authorList>
            <person name="Lu H."/>
        </authorList>
    </citation>
    <scope>NUCLEOTIDE SEQUENCE [LARGE SCALE GENOMIC DNA]</scope>
    <source>
        <strain evidence="3 4">LYH14W</strain>
    </source>
</reference>
<proteinExistence type="predicted"/>
<dbReference type="EC" id="2.3.-.-" evidence="3"/>
<feature type="transmembrane region" description="Helical" evidence="1">
    <location>
        <begin position="138"/>
        <end position="158"/>
    </location>
</feature>
<protein>
    <submittedName>
        <fullName evidence="3">Acyltransferase family protein</fullName>
        <ecNumber evidence="3">2.3.-.-</ecNumber>
    </submittedName>
</protein>
<keyword evidence="3" id="KW-0012">Acyltransferase</keyword>
<feature type="transmembrane region" description="Helical" evidence="1">
    <location>
        <begin position="89"/>
        <end position="109"/>
    </location>
</feature>
<dbReference type="InterPro" id="IPR050879">
    <property type="entry name" value="Acyltransferase_3"/>
</dbReference>
<evidence type="ECO:0000313" key="4">
    <source>
        <dbReference type="Proteomes" id="UP001606210"/>
    </source>
</evidence>
<sequence>MGSASSGRLEVLQALRAIAAALVVLLHSFYTYAEKVSPVDPISGVGLHYDLAAFGVKLFFCISGFIIYKSTASLDPGWDSASFFARRRLIRIVPLYWAVTLIYAAKLAMGGDSPTLMDVARSLFFIPFADASGQIRPVLGAGWTLNFEMLFYAVLCASLGLTQKWRFVVVGGAFAALLTARLFDVAPQNYQPGDTAWGLMADSVLLFFLAGMAVASLTQRDNAHGPSAPTFVVGILAMLGILFGFAVPAAVFGLDAIGSPRSIGVTLLEVTVCFALVYVCVKPYVGSGFGAARVVRRSVVAAGDGSYSTYLIHGFVMGPAARVIYELGLNVGPWVFAILMVLLCTVIGVLAYRFFECPMQLRLNEVFGKHKQGESLRSC</sequence>
<evidence type="ECO:0000256" key="1">
    <source>
        <dbReference type="SAM" id="Phobius"/>
    </source>
</evidence>
<keyword evidence="3" id="KW-0808">Transferase</keyword>
<feature type="transmembrane region" description="Helical" evidence="1">
    <location>
        <begin position="12"/>
        <end position="31"/>
    </location>
</feature>
<gene>
    <name evidence="3" type="ORF">ACG00Y_19550</name>
</gene>
<dbReference type="EMBL" id="JBIGHV010000007">
    <property type="protein sequence ID" value="MFG6432126.1"/>
    <property type="molecule type" value="Genomic_DNA"/>
</dbReference>
<evidence type="ECO:0000313" key="3">
    <source>
        <dbReference type="EMBL" id="MFG6432126.1"/>
    </source>
</evidence>
<feature type="transmembrane region" description="Helical" evidence="1">
    <location>
        <begin position="165"/>
        <end position="183"/>
    </location>
</feature>
<comment type="caution">
    <text evidence="3">The sequence shown here is derived from an EMBL/GenBank/DDBJ whole genome shotgun (WGS) entry which is preliminary data.</text>
</comment>
<dbReference type="GO" id="GO:0016746">
    <property type="term" value="F:acyltransferase activity"/>
    <property type="evidence" value="ECO:0007669"/>
    <property type="project" value="UniProtKB-KW"/>
</dbReference>